<accession>B8AB64</accession>
<evidence type="ECO:0000259" key="1">
    <source>
        <dbReference type="PROSITE" id="PS50011"/>
    </source>
</evidence>
<dbReference type="Proteomes" id="UP000007015">
    <property type="component" value="Chromosome 1"/>
</dbReference>
<dbReference type="PROSITE" id="PS50011">
    <property type="entry name" value="PROTEIN_KINASE_DOM"/>
    <property type="match status" value="1"/>
</dbReference>
<sequence length="238" mass="25334">MWARSPSVARGLAFLHDKKFVHGSVRPSNILLDADMEPLLVDLGIHRLIRGGDTLKPAAAAAAGRYVSKWSAKSLSDLWPPPGASPLAGPCRSDNDVAQYQERSEPKLMLSSNNHTRVDTCDNVQCPHSNYALGFLDRNAHQYACKHNAAAEATDGGAEGGKGMREATGGGSSQLTADYYKTCHGIIVDAGGTSSEANVCTICRAARTSNLCFTAPLRQVVESTARGVAVKVEHSPFE</sequence>
<dbReference type="STRING" id="39946.B8AB64"/>
<reference evidence="2 3" key="1">
    <citation type="journal article" date="2005" name="PLoS Biol.">
        <title>The genomes of Oryza sativa: a history of duplications.</title>
        <authorList>
            <person name="Yu J."/>
            <person name="Wang J."/>
            <person name="Lin W."/>
            <person name="Li S."/>
            <person name="Li H."/>
            <person name="Zhou J."/>
            <person name="Ni P."/>
            <person name="Dong W."/>
            <person name="Hu S."/>
            <person name="Zeng C."/>
            <person name="Zhang J."/>
            <person name="Zhang Y."/>
            <person name="Li R."/>
            <person name="Xu Z."/>
            <person name="Li S."/>
            <person name="Li X."/>
            <person name="Zheng H."/>
            <person name="Cong L."/>
            <person name="Lin L."/>
            <person name="Yin J."/>
            <person name="Geng J."/>
            <person name="Li G."/>
            <person name="Shi J."/>
            <person name="Liu J."/>
            <person name="Lv H."/>
            <person name="Li J."/>
            <person name="Wang J."/>
            <person name="Deng Y."/>
            <person name="Ran L."/>
            <person name="Shi X."/>
            <person name="Wang X."/>
            <person name="Wu Q."/>
            <person name="Li C."/>
            <person name="Ren X."/>
            <person name="Wang J."/>
            <person name="Wang X."/>
            <person name="Li D."/>
            <person name="Liu D."/>
            <person name="Zhang X."/>
            <person name="Ji Z."/>
            <person name="Zhao W."/>
            <person name="Sun Y."/>
            <person name="Zhang Z."/>
            <person name="Bao J."/>
            <person name="Han Y."/>
            <person name="Dong L."/>
            <person name="Ji J."/>
            <person name="Chen P."/>
            <person name="Wu S."/>
            <person name="Liu J."/>
            <person name="Xiao Y."/>
            <person name="Bu D."/>
            <person name="Tan J."/>
            <person name="Yang L."/>
            <person name="Ye C."/>
            <person name="Zhang J."/>
            <person name="Xu J."/>
            <person name="Zhou Y."/>
            <person name="Yu Y."/>
            <person name="Zhang B."/>
            <person name="Zhuang S."/>
            <person name="Wei H."/>
            <person name="Liu B."/>
            <person name="Lei M."/>
            <person name="Yu H."/>
            <person name="Li Y."/>
            <person name="Xu H."/>
            <person name="Wei S."/>
            <person name="He X."/>
            <person name="Fang L."/>
            <person name="Zhang Z."/>
            <person name="Zhang Y."/>
            <person name="Huang X."/>
            <person name="Su Z."/>
            <person name="Tong W."/>
            <person name="Li J."/>
            <person name="Tong Z."/>
            <person name="Li S."/>
            <person name="Ye J."/>
            <person name="Wang L."/>
            <person name="Fang L."/>
            <person name="Lei T."/>
            <person name="Chen C."/>
            <person name="Chen H."/>
            <person name="Xu Z."/>
            <person name="Li H."/>
            <person name="Huang H."/>
            <person name="Zhang F."/>
            <person name="Xu H."/>
            <person name="Li N."/>
            <person name="Zhao C."/>
            <person name="Li S."/>
            <person name="Dong L."/>
            <person name="Huang Y."/>
            <person name="Li L."/>
            <person name="Xi Y."/>
            <person name="Qi Q."/>
            <person name="Li W."/>
            <person name="Zhang B."/>
            <person name="Hu W."/>
            <person name="Zhang Y."/>
            <person name="Tian X."/>
            <person name="Jiao Y."/>
            <person name="Liang X."/>
            <person name="Jin J."/>
            <person name="Gao L."/>
            <person name="Zheng W."/>
            <person name="Hao B."/>
            <person name="Liu S."/>
            <person name="Wang W."/>
            <person name="Yuan L."/>
            <person name="Cao M."/>
            <person name="McDermott J."/>
            <person name="Samudrala R."/>
            <person name="Wang J."/>
            <person name="Wong G.K."/>
            <person name="Yang H."/>
        </authorList>
    </citation>
    <scope>NUCLEOTIDE SEQUENCE [LARGE SCALE GENOMIC DNA]</scope>
    <source>
        <strain evidence="3">cv. 93-11</strain>
    </source>
</reference>
<dbReference type="SUPFAM" id="SSF56112">
    <property type="entry name" value="Protein kinase-like (PK-like)"/>
    <property type="match status" value="1"/>
</dbReference>
<evidence type="ECO:0000313" key="3">
    <source>
        <dbReference type="Proteomes" id="UP000007015"/>
    </source>
</evidence>
<dbReference type="GO" id="GO:0004672">
    <property type="term" value="F:protein kinase activity"/>
    <property type="evidence" value="ECO:0007669"/>
    <property type="project" value="InterPro"/>
</dbReference>
<feature type="domain" description="Protein kinase" evidence="1">
    <location>
        <begin position="1"/>
        <end position="238"/>
    </location>
</feature>
<dbReference type="Gramene" id="BGIOSGA003911-TA">
    <property type="protein sequence ID" value="BGIOSGA003911-PA"/>
    <property type="gene ID" value="BGIOSGA003911"/>
</dbReference>
<gene>
    <name evidence="2" type="ORF">OsI_02700</name>
</gene>
<dbReference type="HOGENOM" id="CLU_1167507_0_0_1"/>
<dbReference type="Pfam" id="PF07714">
    <property type="entry name" value="PK_Tyr_Ser-Thr"/>
    <property type="match status" value="1"/>
</dbReference>
<proteinExistence type="predicted"/>
<protein>
    <recommendedName>
        <fullName evidence="1">Protein kinase domain-containing protein</fullName>
    </recommendedName>
</protein>
<dbReference type="EMBL" id="CM000126">
    <property type="protein sequence ID" value="EEC71014.1"/>
    <property type="molecule type" value="Genomic_DNA"/>
</dbReference>
<dbReference type="AlphaFoldDB" id="B8AB64"/>
<name>B8AB64_ORYSI</name>
<dbReference type="InterPro" id="IPR011009">
    <property type="entry name" value="Kinase-like_dom_sf"/>
</dbReference>
<evidence type="ECO:0000313" key="2">
    <source>
        <dbReference type="EMBL" id="EEC71014.1"/>
    </source>
</evidence>
<organism evidence="2 3">
    <name type="scientific">Oryza sativa subsp. indica</name>
    <name type="common">Rice</name>
    <dbReference type="NCBI Taxonomy" id="39946"/>
    <lineage>
        <taxon>Eukaryota</taxon>
        <taxon>Viridiplantae</taxon>
        <taxon>Streptophyta</taxon>
        <taxon>Embryophyta</taxon>
        <taxon>Tracheophyta</taxon>
        <taxon>Spermatophyta</taxon>
        <taxon>Magnoliopsida</taxon>
        <taxon>Liliopsida</taxon>
        <taxon>Poales</taxon>
        <taxon>Poaceae</taxon>
        <taxon>BOP clade</taxon>
        <taxon>Oryzoideae</taxon>
        <taxon>Oryzeae</taxon>
        <taxon>Oryzinae</taxon>
        <taxon>Oryza</taxon>
        <taxon>Oryza sativa</taxon>
    </lineage>
</organism>
<dbReference type="Gene3D" id="1.10.510.10">
    <property type="entry name" value="Transferase(Phosphotransferase) domain 1"/>
    <property type="match status" value="1"/>
</dbReference>
<dbReference type="GO" id="GO:0005524">
    <property type="term" value="F:ATP binding"/>
    <property type="evidence" value="ECO:0007669"/>
    <property type="project" value="InterPro"/>
</dbReference>
<dbReference type="InterPro" id="IPR001245">
    <property type="entry name" value="Ser-Thr/Tyr_kinase_cat_dom"/>
</dbReference>
<dbReference type="InterPro" id="IPR000719">
    <property type="entry name" value="Prot_kinase_dom"/>
</dbReference>
<keyword evidence="3" id="KW-1185">Reference proteome</keyword>